<dbReference type="GO" id="GO:0005737">
    <property type="term" value="C:cytoplasm"/>
    <property type="evidence" value="ECO:0007669"/>
    <property type="project" value="UniProtKB-SubCell"/>
</dbReference>
<feature type="site" description="Stabilizes the phosphoryl group" evidence="9">
    <location>
        <position position="105"/>
    </location>
</feature>
<dbReference type="InterPro" id="IPR006549">
    <property type="entry name" value="HAD-SF_hydro_IIIA"/>
</dbReference>
<dbReference type="EC" id="3.1.3.-" evidence="7"/>
<protein>
    <recommendedName>
        <fullName evidence="6 7">D,D-heptose 1,7-bisphosphate phosphatase</fullName>
        <ecNumber evidence="7">3.1.3.-</ecNumber>
    </recommendedName>
</protein>
<evidence type="ECO:0000256" key="2">
    <source>
        <dbReference type="ARBA" id="ARBA00022490"/>
    </source>
</evidence>
<proteinExistence type="inferred from homology"/>
<evidence type="ECO:0000256" key="8">
    <source>
        <dbReference type="PIRSR" id="PIRSR004682-1"/>
    </source>
</evidence>
<organism evidence="11 12">
    <name type="scientific">Adhaeribacter soli</name>
    <dbReference type="NCBI Taxonomy" id="2607655"/>
    <lineage>
        <taxon>Bacteria</taxon>
        <taxon>Pseudomonadati</taxon>
        <taxon>Bacteroidota</taxon>
        <taxon>Cytophagia</taxon>
        <taxon>Cytophagales</taxon>
        <taxon>Hymenobacteraceae</taxon>
        <taxon>Adhaeribacter</taxon>
    </lineage>
</organism>
<reference evidence="11 12" key="1">
    <citation type="submission" date="2019-09" db="EMBL/GenBank/DDBJ databases">
        <title>Genome sequence of Adhaeribacter sp. M2.</title>
        <authorList>
            <person name="Srinivasan S."/>
        </authorList>
    </citation>
    <scope>NUCLEOTIDE SEQUENCE [LARGE SCALE GENOMIC DNA]</scope>
    <source>
        <strain evidence="11 12">M2</strain>
    </source>
</reference>
<feature type="binding site" evidence="10">
    <location>
        <position position="131"/>
    </location>
    <ligand>
        <name>Mg(2+)</name>
        <dbReference type="ChEBI" id="CHEBI:18420"/>
    </ligand>
</feature>
<keyword evidence="5 7" id="KW-0119">Carbohydrate metabolism</keyword>
<dbReference type="RefSeq" id="WP_150906189.1">
    <property type="nucleotide sequence ID" value="NZ_VTWT01000015.1"/>
</dbReference>
<dbReference type="Proteomes" id="UP000326570">
    <property type="component" value="Unassembled WGS sequence"/>
</dbReference>
<dbReference type="Pfam" id="PF13419">
    <property type="entry name" value="HAD_2"/>
    <property type="match status" value="1"/>
</dbReference>
<dbReference type="PANTHER" id="PTHR42891">
    <property type="entry name" value="D-GLYCERO-BETA-D-MANNO-HEPTOSE-1,7-BISPHOSPHATE 7-PHOSPHATASE"/>
    <property type="match status" value="1"/>
</dbReference>
<evidence type="ECO:0000256" key="1">
    <source>
        <dbReference type="ARBA" id="ARBA00004496"/>
    </source>
</evidence>
<gene>
    <name evidence="11" type="ORF">F0P94_19350</name>
</gene>
<comment type="cofactor">
    <cofactor evidence="10">
        <name>Mg(2+)</name>
        <dbReference type="ChEBI" id="CHEBI:18420"/>
    </cofactor>
</comment>
<comment type="similarity">
    <text evidence="7">Belongs to the gmhB family.</text>
</comment>
<dbReference type="InterPro" id="IPR041492">
    <property type="entry name" value="HAD_2"/>
</dbReference>
<dbReference type="InterPro" id="IPR036412">
    <property type="entry name" value="HAD-like_sf"/>
</dbReference>
<dbReference type="EMBL" id="VTWT01000015">
    <property type="protein sequence ID" value="KAA9324929.1"/>
    <property type="molecule type" value="Genomic_DNA"/>
</dbReference>
<dbReference type="GO" id="GO:0046872">
    <property type="term" value="F:metal ion binding"/>
    <property type="evidence" value="ECO:0007669"/>
    <property type="project" value="UniProtKB-KW"/>
</dbReference>
<evidence type="ECO:0000256" key="5">
    <source>
        <dbReference type="ARBA" id="ARBA00023277"/>
    </source>
</evidence>
<dbReference type="PANTHER" id="PTHR42891:SF1">
    <property type="entry name" value="D-GLYCERO-BETA-D-MANNO-HEPTOSE-1,7-BISPHOSPHATE 7-PHOSPHATASE"/>
    <property type="match status" value="1"/>
</dbReference>
<feature type="binding site" evidence="10">
    <location>
        <position position="15"/>
    </location>
    <ligand>
        <name>Mg(2+)</name>
        <dbReference type="ChEBI" id="CHEBI:18420"/>
    </ligand>
</feature>
<dbReference type="NCBIfam" id="TIGR01662">
    <property type="entry name" value="HAD-SF-IIIA"/>
    <property type="match status" value="1"/>
</dbReference>
<evidence type="ECO:0000256" key="10">
    <source>
        <dbReference type="PIRSR" id="PIRSR004682-4"/>
    </source>
</evidence>
<keyword evidence="10" id="KW-0460">Magnesium</keyword>
<sequence>MEQNTKTKCVFLDRDGVLNRERGDYTWRLEDFDVLPGVPEALQLLKENGYLLIIITNQGGIAKGLYTREDVYACHRKLQQAFNGIIDALYYAPSHPSVSESLSRKPDSLMLEKAMAKFNIDPEKSWFVGDKKRDLQAAAKVNVKAILVGEEETYAHPFREKDLLTATRFILGQKG</sequence>
<dbReference type="InterPro" id="IPR004446">
    <property type="entry name" value="Heptose_bisP_phosphatase"/>
</dbReference>
<dbReference type="CDD" id="cd07503">
    <property type="entry name" value="HAD_HisB-N"/>
    <property type="match status" value="1"/>
</dbReference>
<keyword evidence="4 7" id="KW-0378">Hydrolase</keyword>
<evidence type="ECO:0000256" key="6">
    <source>
        <dbReference type="ARBA" id="ARBA00031828"/>
    </source>
</evidence>
<comment type="subcellular location">
    <subcellularLocation>
        <location evidence="1 7">Cytoplasm</location>
    </subcellularLocation>
</comment>
<dbReference type="NCBIfam" id="TIGR01656">
    <property type="entry name" value="Histidinol-ppas"/>
    <property type="match status" value="1"/>
</dbReference>
<comment type="caution">
    <text evidence="11">The sequence shown here is derived from an EMBL/GenBank/DDBJ whole genome shotgun (WGS) entry which is preliminary data.</text>
</comment>
<evidence type="ECO:0000313" key="12">
    <source>
        <dbReference type="Proteomes" id="UP000326570"/>
    </source>
</evidence>
<feature type="binding site" evidence="10">
    <location>
        <position position="130"/>
    </location>
    <ligand>
        <name>Mg(2+)</name>
        <dbReference type="ChEBI" id="CHEBI:18420"/>
    </ligand>
</feature>
<evidence type="ECO:0000256" key="9">
    <source>
        <dbReference type="PIRSR" id="PIRSR004682-3"/>
    </source>
</evidence>
<feature type="binding site" evidence="10">
    <location>
        <position position="13"/>
    </location>
    <ligand>
        <name>Mg(2+)</name>
        <dbReference type="ChEBI" id="CHEBI:18420"/>
    </ligand>
</feature>
<evidence type="ECO:0000256" key="4">
    <source>
        <dbReference type="ARBA" id="ARBA00022801"/>
    </source>
</evidence>
<dbReference type="Gene3D" id="3.40.50.1000">
    <property type="entry name" value="HAD superfamily/HAD-like"/>
    <property type="match status" value="1"/>
</dbReference>
<keyword evidence="3 10" id="KW-0479">Metal-binding</keyword>
<evidence type="ECO:0000256" key="3">
    <source>
        <dbReference type="ARBA" id="ARBA00022723"/>
    </source>
</evidence>
<feature type="active site" description="Proton donor" evidence="8">
    <location>
        <position position="15"/>
    </location>
</feature>
<feature type="site" description="Stabilizes the phosphoryl group" evidence="9">
    <location>
        <position position="56"/>
    </location>
</feature>
<name>A0A5N1II29_9BACT</name>
<feature type="active site" description="Proton donor" evidence="8">
    <location>
        <position position="13"/>
    </location>
</feature>
<accession>A0A5N1II29</accession>
<keyword evidence="12" id="KW-1185">Reference proteome</keyword>
<keyword evidence="2 7" id="KW-0963">Cytoplasm</keyword>
<evidence type="ECO:0000256" key="7">
    <source>
        <dbReference type="PIRNR" id="PIRNR004682"/>
    </source>
</evidence>
<dbReference type="SUPFAM" id="SSF56784">
    <property type="entry name" value="HAD-like"/>
    <property type="match status" value="1"/>
</dbReference>
<dbReference type="PIRSF" id="PIRSF004682">
    <property type="entry name" value="GmhB"/>
    <property type="match status" value="1"/>
</dbReference>
<feature type="site" description="Contributes to substrate recognition" evidence="9">
    <location>
        <position position="104"/>
    </location>
</feature>
<dbReference type="GO" id="GO:0016791">
    <property type="term" value="F:phosphatase activity"/>
    <property type="evidence" value="ECO:0007669"/>
    <property type="project" value="InterPro"/>
</dbReference>
<dbReference type="AlphaFoldDB" id="A0A5N1II29"/>
<dbReference type="GO" id="GO:0005975">
    <property type="term" value="P:carbohydrate metabolic process"/>
    <property type="evidence" value="ECO:0007669"/>
    <property type="project" value="InterPro"/>
</dbReference>
<dbReference type="InterPro" id="IPR023214">
    <property type="entry name" value="HAD_sf"/>
</dbReference>
<dbReference type="InterPro" id="IPR006543">
    <property type="entry name" value="Histidinol-phos"/>
</dbReference>
<evidence type="ECO:0000313" key="11">
    <source>
        <dbReference type="EMBL" id="KAA9324929.1"/>
    </source>
</evidence>